<evidence type="ECO:0000313" key="4">
    <source>
        <dbReference type="Proteomes" id="UP000549394"/>
    </source>
</evidence>
<dbReference type="OrthoDB" id="120976at2759"/>
<sequence>MLLGSVQMCGQQVGSSECKDIHKSLTNNQLRVLSLRECTLSDKHFRQLMEGVGKSSSLLHLNLNVSVINSLRRIAYLTNALQSNRSLTTLLLHSSNLADDGMAMLASALNNHPHIVTLDVGDAHISDDGLMHVTKLLARNGAKPGLQNLTLSANRSVTSFAWNLFFAAINHNDRLESLQIDYNQLGDYAAAGLSVAIASCQQLHSLDIEGCSIGEQGGRSLLFSIRSYNKSLRRLSIAENDISPQTFNELTCCIQENNRSAQSVSSPCMSDVTTSDLTSVSDEENACVEDIS</sequence>
<dbReference type="InterPro" id="IPR001611">
    <property type="entry name" value="Leu-rich_rpt"/>
</dbReference>
<feature type="compositionally biased region" description="Low complexity" evidence="2">
    <location>
        <begin position="270"/>
        <end position="280"/>
    </location>
</feature>
<dbReference type="EMBL" id="CAJFCJ010000004">
    <property type="protein sequence ID" value="CAD5113822.1"/>
    <property type="molecule type" value="Genomic_DNA"/>
</dbReference>
<dbReference type="AlphaFoldDB" id="A0A7I8VEL1"/>
<dbReference type="SMART" id="SM00368">
    <property type="entry name" value="LRR_RI"/>
    <property type="match status" value="6"/>
</dbReference>
<name>A0A7I8VEL1_9ANNE</name>
<dbReference type="Pfam" id="PF13516">
    <property type="entry name" value="LRR_6"/>
    <property type="match status" value="2"/>
</dbReference>
<accession>A0A7I8VEL1</accession>
<evidence type="ECO:0000256" key="1">
    <source>
        <dbReference type="ARBA" id="ARBA00022737"/>
    </source>
</evidence>
<keyword evidence="1" id="KW-0677">Repeat</keyword>
<protein>
    <submittedName>
        <fullName evidence="3">DgyrCDS2986</fullName>
    </submittedName>
</protein>
<dbReference type="InterPro" id="IPR032675">
    <property type="entry name" value="LRR_dom_sf"/>
</dbReference>
<comment type="caution">
    <text evidence="3">The sequence shown here is derived from an EMBL/GenBank/DDBJ whole genome shotgun (WGS) entry which is preliminary data.</text>
</comment>
<feature type="region of interest" description="Disordered" evidence="2">
    <location>
        <begin position="265"/>
        <end position="284"/>
    </location>
</feature>
<evidence type="ECO:0000256" key="2">
    <source>
        <dbReference type="SAM" id="MobiDB-lite"/>
    </source>
</evidence>
<keyword evidence="4" id="KW-1185">Reference proteome</keyword>
<proteinExistence type="predicted"/>
<dbReference type="Gene3D" id="3.80.10.10">
    <property type="entry name" value="Ribonuclease Inhibitor"/>
    <property type="match status" value="2"/>
</dbReference>
<reference evidence="3 4" key="1">
    <citation type="submission" date="2020-08" db="EMBL/GenBank/DDBJ databases">
        <authorList>
            <person name="Hejnol A."/>
        </authorList>
    </citation>
    <scope>NUCLEOTIDE SEQUENCE [LARGE SCALE GENOMIC DNA]</scope>
</reference>
<evidence type="ECO:0000313" key="3">
    <source>
        <dbReference type="EMBL" id="CAD5113822.1"/>
    </source>
</evidence>
<dbReference type="PANTHER" id="PTHR24111:SF3">
    <property type="entry name" value="LEUCINE-RICH REPEAT-CONTAINING PROTEIN 73"/>
    <property type="match status" value="1"/>
</dbReference>
<dbReference type="InterPro" id="IPR052201">
    <property type="entry name" value="LRR-containing_regulator"/>
</dbReference>
<dbReference type="Proteomes" id="UP000549394">
    <property type="component" value="Unassembled WGS sequence"/>
</dbReference>
<dbReference type="SUPFAM" id="SSF52047">
    <property type="entry name" value="RNI-like"/>
    <property type="match status" value="1"/>
</dbReference>
<gene>
    <name evidence="3" type="ORF">DGYR_LOCUS2754</name>
</gene>
<organism evidence="3 4">
    <name type="scientific">Dimorphilus gyrociliatus</name>
    <dbReference type="NCBI Taxonomy" id="2664684"/>
    <lineage>
        <taxon>Eukaryota</taxon>
        <taxon>Metazoa</taxon>
        <taxon>Spiralia</taxon>
        <taxon>Lophotrochozoa</taxon>
        <taxon>Annelida</taxon>
        <taxon>Polychaeta</taxon>
        <taxon>Polychaeta incertae sedis</taxon>
        <taxon>Dinophilidae</taxon>
        <taxon>Dimorphilus</taxon>
    </lineage>
</organism>
<dbReference type="PANTHER" id="PTHR24111">
    <property type="entry name" value="LEUCINE-RICH REPEAT-CONTAINING PROTEIN 34"/>
    <property type="match status" value="1"/>
</dbReference>